<dbReference type="Pfam" id="PF00067">
    <property type="entry name" value="p450"/>
    <property type="match status" value="2"/>
</dbReference>
<dbReference type="PRINTS" id="PR00385">
    <property type="entry name" value="P450"/>
</dbReference>
<evidence type="ECO:0000256" key="4">
    <source>
        <dbReference type="ARBA" id="ARBA00023004"/>
    </source>
</evidence>
<dbReference type="Gene3D" id="1.10.630.10">
    <property type="entry name" value="Cytochrome P450"/>
    <property type="match status" value="1"/>
</dbReference>
<keyword evidence="9" id="KW-1185">Reference proteome</keyword>
<evidence type="ECO:0000313" key="9">
    <source>
        <dbReference type="Proteomes" id="UP000573603"/>
    </source>
</evidence>
<comment type="cofactor">
    <cofactor evidence="5">
        <name>heme</name>
        <dbReference type="ChEBI" id="CHEBI:30413"/>
    </cofactor>
</comment>
<evidence type="ECO:0000256" key="3">
    <source>
        <dbReference type="ARBA" id="ARBA00023002"/>
    </source>
</evidence>
<keyword evidence="7" id="KW-1133">Transmembrane helix</keyword>
<dbReference type="GO" id="GO:0005506">
    <property type="term" value="F:iron ion binding"/>
    <property type="evidence" value="ECO:0007669"/>
    <property type="project" value="InterPro"/>
</dbReference>
<dbReference type="GO" id="GO:0004497">
    <property type="term" value="F:monooxygenase activity"/>
    <property type="evidence" value="ECO:0007669"/>
    <property type="project" value="UniProtKB-KW"/>
</dbReference>
<sequence>MSLLDSFQGWVGQDLAVVDRRYYWIGLGLLTWIIWIVASSLRQNAKYKYPNPIPGIPFFGNSFQMPLKGQGPYTTKLASKSGDILVANSKTSRFTMKFGGTHWLFLNSRRAVTALLDKKAAIYSSRQNLPMANDVISGSKRLLLMPYGPDWRKQRKAMHQILNNTKSSIFRPFQDAESRALLYHYMGKPDRWWEANARFANSIVMSVTYGKRSSLGDPDLANLLRNADQFVPYLMPGQALVDMFPWLLKLPIPSSWQPWRWWGDALHQSTRSGEFTMEECYFMAGALIEAGSDTTRVTLMEIIAAAVLYPDWVERAQQQLDLVCGSKAERLPDFGDMPELPLIKAIIKEGLRWKPAIAETGIPHSLIKDDTFEGYKIAAGTVVTYNHWAISQLDYEDSERFYPERFLDDDLDVPTKGHLGFGAGRRVCVGNTVAWNNMFIAVSRLLYCFNISGVPGETIDTTVRFDTDYGKAPFQVNIKPRSEAHRQLIERECADAAKMES</sequence>
<dbReference type="SUPFAM" id="SSF48264">
    <property type="entry name" value="Cytochrome P450"/>
    <property type="match status" value="1"/>
</dbReference>
<dbReference type="PANTHER" id="PTHR46300">
    <property type="entry name" value="P450, PUTATIVE (EUROFUNG)-RELATED-RELATED"/>
    <property type="match status" value="1"/>
</dbReference>
<keyword evidence="4 5" id="KW-0408">Iron</keyword>
<feature type="binding site" description="axial binding residue" evidence="5">
    <location>
        <position position="428"/>
    </location>
    <ligand>
        <name>heme</name>
        <dbReference type="ChEBI" id="CHEBI:30413"/>
    </ligand>
    <ligandPart>
        <name>Fe</name>
        <dbReference type="ChEBI" id="CHEBI:18248"/>
    </ligandPart>
</feature>
<keyword evidence="5 6" id="KW-0349">Heme</keyword>
<organism evidence="8 9">
    <name type="scientific">Fusarium anthophilum</name>
    <dbReference type="NCBI Taxonomy" id="48485"/>
    <lineage>
        <taxon>Eukaryota</taxon>
        <taxon>Fungi</taxon>
        <taxon>Dikarya</taxon>
        <taxon>Ascomycota</taxon>
        <taxon>Pezizomycotina</taxon>
        <taxon>Sordariomycetes</taxon>
        <taxon>Hypocreomycetidae</taxon>
        <taxon>Hypocreales</taxon>
        <taxon>Nectriaceae</taxon>
        <taxon>Fusarium</taxon>
        <taxon>Fusarium fujikuroi species complex</taxon>
    </lineage>
</organism>
<evidence type="ECO:0000256" key="2">
    <source>
        <dbReference type="ARBA" id="ARBA00022723"/>
    </source>
</evidence>
<accession>A0A8H4ZBD5</accession>
<dbReference type="PRINTS" id="PR00463">
    <property type="entry name" value="EP450I"/>
</dbReference>
<dbReference type="GO" id="GO:0020037">
    <property type="term" value="F:heme binding"/>
    <property type="evidence" value="ECO:0007669"/>
    <property type="project" value="InterPro"/>
</dbReference>
<name>A0A8H4ZBD5_9HYPO</name>
<evidence type="ECO:0000313" key="8">
    <source>
        <dbReference type="EMBL" id="KAF5243293.1"/>
    </source>
</evidence>
<dbReference type="InterPro" id="IPR001128">
    <property type="entry name" value="Cyt_P450"/>
</dbReference>
<dbReference type="AlphaFoldDB" id="A0A8H4ZBD5"/>
<evidence type="ECO:0000256" key="7">
    <source>
        <dbReference type="SAM" id="Phobius"/>
    </source>
</evidence>
<comment type="caution">
    <text evidence="8">The sequence shown here is derived from an EMBL/GenBank/DDBJ whole genome shotgun (WGS) entry which is preliminary data.</text>
</comment>
<keyword evidence="7" id="KW-0472">Membrane</keyword>
<dbReference type="InterPro" id="IPR036396">
    <property type="entry name" value="Cyt_P450_sf"/>
</dbReference>
<keyword evidence="6" id="KW-0503">Monooxygenase</keyword>
<keyword evidence="7" id="KW-0812">Transmembrane</keyword>
<protein>
    <recommendedName>
        <fullName evidence="10">Cytochrome P450</fullName>
    </recommendedName>
</protein>
<evidence type="ECO:0000256" key="6">
    <source>
        <dbReference type="RuleBase" id="RU000461"/>
    </source>
</evidence>
<feature type="transmembrane region" description="Helical" evidence="7">
    <location>
        <begin position="22"/>
        <end position="41"/>
    </location>
</feature>
<dbReference type="Proteomes" id="UP000573603">
    <property type="component" value="Unassembled WGS sequence"/>
</dbReference>
<dbReference type="CDD" id="cd11065">
    <property type="entry name" value="CYP64-like"/>
    <property type="match status" value="1"/>
</dbReference>
<comment type="similarity">
    <text evidence="1 6">Belongs to the cytochrome P450 family.</text>
</comment>
<dbReference type="InterPro" id="IPR002401">
    <property type="entry name" value="Cyt_P450_E_grp-I"/>
</dbReference>
<dbReference type="PANTHER" id="PTHR46300:SF12">
    <property type="entry name" value="P450, PUTATIVE (EUROFUNG)-RELATED"/>
    <property type="match status" value="1"/>
</dbReference>
<dbReference type="EMBL" id="JABEVY010000192">
    <property type="protein sequence ID" value="KAF5243293.1"/>
    <property type="molecule type" value="Genomic_DNA"/>
</dbReference>
<reference evidence="8 9" key="1">
    <citation type="journal article" date="2020" name="BMC Genomics">
        <title>Correction to: Identification and distribution of gene clusters required for synthesis of sphingolipid metabolism inhibitors in diverse species of the filamentous fungus Fusarium.</title>
        <authorList>
            <person name="Kim H.S."/>
            <person name="Lohmar J.M."/>
            <person name="Busman M."/>
            <person name="Brown D.W."/>
            <person name="Naumann T.A."/>
            <person name="Divon H.H."/>
            <person name="Lysoe E."/>
            <person name="Uhlig S."/>
            <person name="Proctor R.H."/>
        </authorList>
    </citation>
    <scope>NUCLEOTIDE SEQUENCE [LARGE SCALE GENOMIC DNA]</scope>
    <source>
        <strain evidence="8 9">NRRL 25214</strain>
    </source>
</reference>
<gene>
    <name evidence="8" type="ORF">FANTH_8242</name>
</gene>
<dbReference type="GO" id="GO:0016705">
    <property type="term" value="F:oxidoreductase activity, acting on paired donors, with incorporation or reduction of molecular oxygen"/>
    <property type="evidence" value="ECO:0007669"/>
    <property type="project" value="InterPro"/>
</dbReference>
<proteinExistence type="inferred from homology"/>
<evidence type="ECO:0008006" key="10">
    <source>
        <dbReference type="Google" id="ProtNLM"/>
    </source>
</evidence>
<keyword evidence="3 6" id="KW-0560">Oxidoreductase</keyword>
<evidence type="ECO:0000256" key="5">
    <source>
        <dbReference type="PIRSR" id="PIRSR602401-1"/>
    </source>
</evidence>
<keyword evidence="2 5" id="KW-0479">Metal-binding</keyword>
<dbReference type="InterPro" id="IPR050364">
    <property type="entry name" value="Cytochrome_P450_fung"/>
</dbReference>
<dbReference type="PROSITE" id="PS00086">
    <property type="entry name" value="CYTOCHROME_P450"/>
    <property type="match status" value="1"/>
</dbReference>
<dbReference type="InterPro" id="IPR017972">
    <property type="entry name" value="Cyt_P450_CS"/>
</dbReference>
<evidence type="ECO:0000256" key="1">
    <source>
        <dbReference type="ARBA" id="ARBA00010617"/>
    </source>
</evidence>